<name>X1RUH0_9ZZZZ</name>
<feature type="non-terminal residue" evidence="1">
    <location>
        <position position="1"/>
    </location>
</feature>
<protein>
    <submittedName>
        <fullName evidence="1">Uncharacterized protein</fullName>
    </submittedName>
</protein>
<proteinExistence type="predicted"/>
<dbReference type="EMBL" id="BARW01004816">
    <property type="protein sequence ID" value="GAI66845.1"/>
    <property type="molecule type" value="Genomic_DNA"/>
</dbReference>
<dbReference type="AlphaFoldDB" id="X1RUH0"/>
<gene>
    <name evidence="1" type="ORF">S12H4_10967</name>
</gene>
<evidence type="ECO:0000313" key="1">
    <source>
        <dbReference type="EMBL" id="GAI66845.1"/>
    </source>
</evidence>
<comment type="caution">
    <text evidence="1">The sequence shown here is derived from an EMBL/GenBank/DDBJ whole genome shotgun (WGS) entry which is preliminary data.</text>
</comment>
<reference evidence="1" key="1">
    <citation type="journal article" date="2014" name="Front. Microbiol.">
        <title>High frequency of phylogenetically diverse reductive dehalogenase-homologous genes in deep subseafloor sedimentary metagenomes.</title>
        <authorList>
            <person name="Kawai M."/>
            <person name="Futagami T."/>
            <person name="Toyoda A."/>
            <person name="Takaki Y."/>
            <person name="Nishi S."/>
            <person name="Hori S."/>
            <person name="Arai W."/>
            <person name="Tsubouchi T."/>
            <person name="Morono Y."/>
            <person name="Uchiyama I."/>
            <person name="Ito T."/>
            <person name="Fujiyama A."/>
            <person name="Inagaki F."/>
            <person name="Takami H."/>
        </authorList>
    </citation>
    <scope>NUCLEOTIDE SEQUENCE</scope>
    <source>
        <strain evidence="1">Expedition CK06-06</strain>
    </source>
</reference>
<sequence>EEILECITNRKGWNAKIKEQKADQEYIKGLTDEIITEFGLSISEEE</sequence>
<organism evidence="1">
    <name type="scientific">marine sediment metagenome</name>
    <dbReference type="NCBI Taxonomy" id="412755"/>
    <lineage>
        <taxon>unclassified sequences</taxon>
        <taxon>metagenomes</taxon>
        <taxon>ecological metagenomes</taxon>
    </lineage>
</organism>
<accession>X1RUH0</accession>